<reference evidence="1 2" key="1">
    <citation type="submission" date="2019-03" db="EMBL/GenBank/DDBJ databases">
        <title>Genomic analyses of the natural microbiome of Caenorhabditis elegans.</title>
        <authorList>
            <person name="Samuel B."/>
        </authorList>
    </citation>
    <scope>NUCLEOTIDE SEQUENCE [LARGE SCALE GENOMIC DNA]</scope>
    <source>
        <strain evidence="1 2">BIGb0156</strain>
    </source>
</reference>
<dbReference type="SUPFAM" id="SSF56112">
    <property type="entry name" value="Protein kinase-like (PK-like)"/>
    <property type="match status" value="1"/>
</dbReference>
<comment type="caution">
    <text evidence="1">The sequence shown here is derived from an EMBL/GenBank/DDBJ whole genome shotgun (WGS) entry which is preliminary data.</text>
</comment>
<protein>
    <submittedName>
        <fullName evidence="1">Heptose II phosphotransferase</fullName>
    </submittedName>
</protein>
<keyword evidence="2" id="KW-1185">Reference proteome</keyword>
<dbReference type="RefSeq" id="WP_247904321.1">
    <property type="nucleotide sequence ID" value="NZ_SNVX01000001.1"/>
</dbReference>
<organism evidence="1 2">
    <name type="scientific">Scandinavium goeteborgense</name>
    <dbReference type="NCBI Taxonomy" id="1851514"/>
    <lineage>
        <taxon>Bacteria</taxon>
        <taxon>Pseudomonadati</taxon>
        <taxon>Pseudomonadota</taxon>
        <taxon>Gammaproteobacteria</taxon>
        <taxon>Enterobacterales</taxon>
        <taxon>Enterobacteriaceae</taxon>
        <taxon>Scandinavium</taxon>
    </lineage>
</organism>
<dbReference type="EMBL" id="SNVX01000001">
    <property type="protein sequence ID" value="TDN64390.1"/>
    <property type="molecule type" value="Genomic_DNA"/>
</dbReference>
<keyword evidence="1" id="KW-0808">Transferase</keyword>
<dbReference type="Proteomes" id="UP000295530">
    <property type="component" value="Unassembled WGS sequence"/>
</dbReference>
<evidence type="ECO:0000313" key="1">
    <source>
        <dbReference type="EMBL" id="TDN64390.1"/>
    </source>
</evidence>
<dbReference type="AlphaFoldDB" id="A0A4V3BQS7"/>
<accession>A0A4V3BQS7</accession>
<sequence length="246" mass="28859">MITKLKYRDFHVCYKSNGSRYLEILDDILSCNIQKLSVEKVFKSQRHTHVSLLNTQYGQYVLKIYSPQHKKLEKFAKSLLRPNDNENLIEKIDLARTQGHTFPNDFYLLAERRTLKFAHLSIMLFEYIPGPELRQLPEIPQDILCDVKTSMQQMHEMKIISGDAHGGNFILSKKGVRIIDLSGKRCNAKRKIEDSVTANIRIGIPLEAQNLWEKFLITRKTKRHFKILHRKHQLQQDRFINHQGGH</sequence>
<gene>
    <name evidence="1" type="ORF">EC847_101317</name>
</gene>
<proteinExistence type="predicted"/>
<dbReference type="InterPro" id="IPR009330">
    <property type="entry name" value="LipoPS_heptP_kinase"/>
</dbReference>
<dbReference type="Pfam" id="PF06176">
    <property type="entry name" value="WaaY"/>
    <property type="match status" value="1"/>
</dbReference>
<name>A0A4V3BQS7_SCAGO</name>
<dbReference type="GO" id="GO:0016740">
    <property type="term" value="F:transferase activity"/>
    <property type="evidence" value="ECO:0007669"/>
    <property type="project" value="UniProtKB-KW"/>
</dbReference>
<evidence type="ECO:0000313" key="2">
    <source>
        <dbReference type="Proteomes" id="UP000295530"/>
    </source>
</evidence>
<dbReference type="InterPro" id="IPR011009">
    <property type="entry name" value="Kinase-like_dom_sf"/>
</dbReference>